<dbReference type="AlphaFoldDB" id="A0A7J7J5K4"/>
<accession>A0A7J7J5K4</accession>
<proteinExistence type="predicted"/>
<reference evidence="1" key="1">
    <citation type="submission" date="2020-06" db="EMBL/GenBank/DDBJ databases">
        <title>Draft genome of Bugula neritina, a colonial animal packing powerful symbionts and potential medicines.</title>
        <authorList>
            <person name="Rayko M."/>
        </authorList>
    </citation>
    <scope>NUCLEOTIDE SEQUENCE [LARGE SCALE GENOMIC DNA]</scope>
    <source>
        <strain evidence="1">Kwan_BN1</strain>
    </source>
</reference>
<keyword evidence="2" id="KW-1185">Reference proteome</keyword>
<gene>
    <name evidence="1" type="ORF">EB796_020641</name>
</gene>
<sequence>MNIRVSMTESTFLVLRRCSWAYVSVMSPCRWTLEIVCQQHTLIRETLVFVQHHISIIQKTLKTFSRVSIMYASAMQLYSRQLLEPSLNF</sequence>
<comment type="caution">
    <text evidence="1">The sequence shown here is derived from an EMBL/GenBank/DDBJ whole genome shotgun (WGS) entry which is preliminary data.</text>
</comment>
<name>A0A7J7J5K4_BUGNE</name>
<organism evidence="1 2">
    <name type="scientific">Bugula neritina</name>
    <name type="common">Brown bryozoan</name>
    <name type="synonym">Sertularia neritina</name>
    <dbReference type="NCBI Taxonomy" id="10212"/>
    <lineage>
        <taxon>Eukaryota</taxon>
        <taxon>Metazoa</taxon>
        <taxon>Spiralia</taxon>
        <taxon>Lophotrochozoa</taxon>
        <taxon>Bryozoa</taxon>
        <taxon>Gymnolaemata</taxon>
        <taxon>Cheilostomatida</taxon>
        <taxon>Flustrina</taxon>
        <taxon>Buguloidea</taxon>
        <taxon>Bugulidae</taxon>
        <taxon>Bugula</taxon>
    </lineage>
</organism>
<dbReference type="EMBL" id="VXIV02003139">
    <property type="protein sequence ID" value="KAF6020994.1"/>
    <property type="molecule type" value="Genomic_DNA"/>
</dbReference>
<evidence type="ECO:0000313" key="2">
    <source>
        <dbReference type="Proteomes" id="UP000593567"/>
    </source>
</evidence>
<protein>
    <submittedName>
        <fullName evidence="1">Uncharacterized protein</fullName>
    </submittedName>
</protein>
<dbReference type="Proteomes" id="UP000593567">
    <property type="component" value="Unassembled WGS sequence"/>
</dbReference>
<evidence type="ECO:0000313" key="1">
    <source>
        <dbReference type="EMBL" id="KAF6020994.1"/>
    </source>
</evidence>